<dbReference type="AlphaFoldDB" id="A0A8T4H8W2"/>
<evidence type="ECO:0000259" key="1">
    <source>
        <dbReference type="Pfam" id="PF09000"/>
    </source>
</evidence>
<dbReference type="Gene3D" id="3.10.380.10">
    <property type="entry name" value="Colicin E3-like ribonuclease domain"/>
    <property type="match status" value="1"/>
</dbReference>
<gene>
    <name evidence="2" type="ORF">J5U18_04475</name>
</gene>
<proteinExistence type="predicted"/>
<evidence type="ECO:0000313" key="2">
    <source>
        <dbReference type="EMBL" id="MBP3942823.1"/>
    </source>
</evidence>
<dbReference type="EMBL" id="JAGKSB010000004">
    <property type="protein sequence ID" value="MBP3942823.1"/>
    <property type="molecule type" value="Genomic_DNA"/>
</dbReference>
<dbReference type="InterPro" id="IPR036725">
    <property type="entry name" value="ColE3_ribonuclease_sf"/>
</dbReference>
<reference evidence="2" key="1">
    <citation type="submission" date="2021-03" db="EMBL/GenBank/DDBJ databases">
        <authorList>
            <person name="Lu T."/>
            <person name="Wang Q."/>
            <person name="Han X."/>
        </authorList>
    </citation>
    <scope>NUCLEOTIDE SEQUENCE</scope>
    <source>
        <strain evidence="2">WQ 2009</strain>
    </source>
</reference>
<dbReference type="RefSeq" id="WP_353546309.1">
    <property type="nucleotide sequence ID" value="NZ_JAGKSB010000004.1"/>
</dbReference>
<dbReference type="GO" id="GO:0003723">
    <property type="term" value="F:RNA binding"/>
    <property type="evidence" value="ECO:0007669"/>
    <property type="project" value="InterPro"/>
</dbReference>
<sequence>MGGKPIPSPCFLDTCEYLEAFKKIKRWRSIDRKKLFTWDALHGEIEVFNYRGAHLGVYDLTGVLIKNAVKGRKIDV</sequence>
<protein>
    <recommendedName>
        <fullName evidence="1">Colicin E3-like ribonuclease domain-containing protein</fullName>
    </recommendedName>
</protein>
<dbReference type="Pfam" id="PF09000">
    <property type="entry name" value="Cytotoxic"/>
    <property type="match status" value="1"/>
</dbReference>
<dbReference type="GO" id="GO:0016788">
    <property type="term" value="F:hydrolase activity, acting on ester bonds"/>
    <property type="evidence" value="ECO:0007669"/>
    <property type="project" value="InterPro"/>
</dbReference>
<dbReference type="InterPro" id="IPR009105">
    <property type="entry name" value="Colicin_E3_ribonuclease"/>
</dbReference>
<feature type="domain" description="Colicin E3-like ribonuclease" evidence="1">
    <location>
        <begin position="25"/>
        <end position="74"/>
    </location>
</feature>
<accession>A0A8T4H8W2</accession>
<comment type="caution">
    <text evidence="2">The sequence shown here is derived from an EMBL/GenBank/DDBJ whole genome shotgun (WGS) entry which is preliminary data.</text>
</comment>
<dbReference type="Proteomes" id="UP000679691">
    <property type="component" value="Unassembled WGS sequence"/>
</dbReference>
<dbReference type="GO" id="GO:0043022">
    <property type="term" value="F:ribosome binding"/>
    <property type="evidence" value="ECO:0007669"/>
    <property type="project" value="InterPro"/>
</dbReference>
<keyword evidence="3" id="KW-1185">Reference proteome</keyword>
<name>A0A8T4H8W2_9SPHI</name>
<organism evidence="2 3">
    <name type="scientific">Rhinopithecimicrobium faecis</name>
    <dbReference type="NCBI Taxonomy" id="2820698"/>
    <lineage>
        <taxon>Bacteria</taxon>
        <taxon>Pseudomonadati</taxon>
        <taxon>Bacteroidota</taxon>
        <taxon>Sphingobacteriia</taxon>
        <taxon>Sphingobacteriales</taxon>
        <taxon>Sphingobacteriaceae</taxon>
        <taxon>Rhinopithecimicrobium</taxon>
    </lineage>
</organism>
<evidence type="ECO:0000313" key="3">
    <source>
        <dbReference type="Proteomes" id="UP000679691"/>
    </source>
</evidence>
<dbReference type="SUPFAM" id="SSF63840">
    <property type="entry name" value="Ribonuclease domain of colicin E3"/>
    <property type="match status" value="1"/>
</dbReference>